<reference evidence="1" key="1">
    <citation type="submission" date="2012-04" db="EMBL/GenBank/DDBJ databases">
        <authorList>
            <person name="Borisov I.G."/>
            <person name="Ivanikova N.V."/>
            <person name="Pinevich A.V."/>
        </authorList>
    </citation>
    <scope>NUCLEOTIDE SEQUENCE</scope>
    <source>
        <strain evidence="1">CALU 1027</strain>
    </source>
</reference>
<gene>
    <name evidence="1" type="ORF">PROH_11680</name>
</gene>
<dbReference type="EMBL" id="AJTX02000004">
    <property type="protein sequence ID" value="KKJ00321.1"/>
    <property type="molecule type" value="Genomic_DNA"/>
</dbReference>
<sequence>MTIPTYEDLAKEVSFDMSIVLPVGTRVIKYNDPELVGIIVGVNIPCNFEIEDFIYDGQVYASYKVLGEFDAEWYRGHEVTQV</sequence>
<keyword evidence="2" id="KW-1185">Reference proteome</keyword>
<evidence type="ECO:0000313" key="2">
    <source>
        <dbReference type="Proteomes" id="UP000034681"/>
    </source>
</evidence>
<evidence type="ECO:0000313" key="1">
    <source>
        <dbReference type="EMBL" id="KKJ00321.1"/>
    </source>
</evidence>
<dbReference type="RefSeq" id="WP_017711708.1">
    <property type="nucleotide sequence ID" value="NZ_KB235933.1"/>
</dbReference>
<organism evidence="1 2">
    <name type="scientific">Prochlorothrix hollandica PCC 9006 = CALU 1027</name>
    <dbReference type="NCBI Taxonomy" id="317619"/>
    <lineage>
        <taxon>Bacteria</taxon>
        <taxon>Bacillati</taxon>
        <taxon>Cyanobacteriota</taxon>
        <taxon>Cyanophyceae</taxon>
        <taxon>Prochlorotrichales</taxon>
        <taxon>Prochlorotrichaceae</taxon>
        <taxon>Prochlorothrix</taxon>
    </lineage>
</organism>
<dbReference type="AlphaFoldDB" id="A0A0M2PV02"/>
<protein>
    <submittedName>
        <fullName evidence="1">Uncharacterized protein</fullName>
    </submittedName>
</protein>
<accession>A0A0M2PV02</accession>
<dbReference type="Proteomes" id="UP000034681">
    <property type="component" value="Unassembled WGS sequence"/>
</dbReference>
<name>A0A0M2PV02_PROHO</name>
<comment type="caution">
    <text evidence="1">The sequence shown here is derived from an EMBL/GenBank/DDBJ whole genome shotgun (WGS) entry which is preliminary data.</text>
</comment>
<proteinExistence type="predicted"/>